<name>A0AAV3A5X8_PYXAD</name>
<accession>A0AAV3A5X8</accession>
<evidence type="ECO:0000256" key="2">
    <source>
        <dbReference type="SAM" id="MobiDB-lite"/>
    </source>
</evidence>
<gene>
    <name evidence="3" type="ORF">GDO54_012974</name>
</gene>
<feature type="region of interest" description="Disordered" evidence="2">
    <location>
        <begin position="552"/>
        <end position="573"/>
    </location>
</feature>
<dbReference type="PANTHER" id="PTHR18871:SF2">
    <property type="entry name" value="CENTROSOMAL PROTEIN OF 112 KDA"/>
    <property type="match status" value="1"/>
</dbReference>
<feature type="coiled-coil region" evidence="1">
    <location>
        <begin position="177"/>
        <end position="255"/>
    </location>
</feature>
<protein>
    <recommendedName>
        <fullName evidence="5">Centrosomal protein of 112 kDa</fullName>
    </recommendedName>
</protein>
<evidence type="ECO:0008006" key="5">
    <source>
        <dbReference type="Google" id="ProtNLM"/>
    </source>
</evidence>
<feature type="region of interest" description="Disordered" evidence="2">
    <location>
        <begin position="1"/>
        <end position="21"/>
    </location>
</feature>
<keyword evidence="1" id="KW-0175">Coiled coil</keyword>
<keyword evidence="4" id="KW-1185">Reference proteome</keyword>
<dbReference type="AlphaFoldDB" id="A0AAV3A5X8"/>
<feature type="compositionally biased region" description="Low complexity" evidence="2">
    <location>
        <begin position="77"/>
        <end position="87"/>
    </location>
</feature>
<dbReference type="PANTHER" id="PTHR18871">
    <property type="entry name" value="CENTROSOMAL PROTEIN OF 112 KDA"/>
    <property type="match status" value="1"/>
</dbReference>
<evidence type="ECO:0000256" key="1">
    <source>
        <dbReference type="SAM" id="Coils"/>
    </source>
</evidence>
<dbReference type="InterPro" id="IPR055310">
    <property type="entry name" value="CEP112"/>
</dbReference>
<evidence type="ECO:0000313" key="3">
    <source>
        <dbReference type="EMBL" id="DBA21852.1"/>
    </source>
</evidence>
<feature type="coiled-coil region" evidence="1">
    <location>
        <begin position="843"/>
        <end position="870"/>
    </location>
</feature>
<dbReference type="Proteomes" id="UP001181693">
    <property type="component" value="Unassembled WGS sequence"/>
</dbReference>
<feature type="compositionally biased region" description="Polar residues" evidence="2">
    <location>
        <begin position="61"/>
        <end position="76"/>
    </location>
</feature>
<comment type="caution">
    <text evidence="3">The sequence shown here is derived from an EMBL/GenBank/DDBJ whole genome shotgun (WGS) entry which is preliminary data.</text>
</comment>
<proteinExistence type="predicted"/>
<feature type="region of interest" description="Disordered" evidence="2">
    <location>
        <begin position="61"/>
        <end position="126"/>
    </location>
</feature>
<organism evidence="3 4">
    <name type="scientific">Pyxicephalus adspersus</name>
    <name type="common">African bullfrog</name>
    <dbReference type="NCBI Taxonomy" id="30357"/>
    <lineage>
        <taxon>Eukaryota</taxon>
        <taxon>Metazoa</taxon>
        <taxon>Chordata</taxon>
        <taxon>Craniata</taxon>
        <taxon>Vertebrata</taxon>
        <taxon>Euteleostomi</taxon>
        <taxon>Amphibia</taxon>
        <taxon>Batrachia</taxon>
        <taxon>Anura</taxon>
        <taxon>Neobatrachia</taxon>
        <taxon>Ranoidea</taxon>
        <taxon>Pyxicephalidae</taxon>
        <taxon>Pyxicephalinae</taxon>
        <taxon>Pyxicephalus</taxon>
    </lineage>
</organism>
<reference evidence="3" key="1">
    <citation type="thesis" date="2020" institute="ProQuest LLC" country="789 East Eisenhower Parkway, Ann Arbor, MI, USA">
        <title>Comparative Genomics and Chromosome Evolution.</title>
        <authorList>
            <person name="Mudd A.B."/>
        </authorList>
    </citation>
    <scope>NUCLEOTIDE SEQUENCE</scope>
    <source>
        <strain evidence="3">1538</strain>
        <tissue evidence="3">Blood</tissue>
    </source>
</reference>
<evidence type="ECO:0000313" key="4">
    <source>
        <dbReference type="Proteomes" id="UP001181693"/>
    </source>
</evidence>
<sequence length="879" mass="103083">MLKRGVLEGPFTSPPEDGGLKPLPTYMSIYFDEPSSARLTSTGSGGLPDWVLGELEIRGPTSDQSLKLTLTQEPVNSSSTRSQNSCSWKVRMRSPSPTHKSSEDPLTTRPIGDLTDGPSASLDDSDIESRLNSWNLGIENPRYLRERSLPLTSLSPDSRLRRSADYRDEQALFRLHKKELDLKIKAMEARFQEEKLKVQQKHDSDIQKILDRKNNEMEELKTLYKNQQNESEETIRKLEKKVQTLLRESQIIRETKEAQILELKKMCEQSAESLKNEWEKKLHLAVTDMEQEKFELQKKHTENIQELLDDTNSRLLKMESDYVAQTKSTAQTVKELEVRVQQLTVEAENSAIQRQRLSQEKAELEASYQTLNGELQQLQSRFSALQKDKDHLIKDHEKRVQQLQDKYDSDINYITQQNALSATKASALIEELEQNLSRTKQQAQEKEHQIQKEMREQESRFQKEKMQLEHQWEKKVHKLQKQLGEEKESAEKKISKLSDLLREKEDQLARMTENQAVQAQQAEAALEELKRQVELSTEKVYAEMKEQMERVEADLSRSKSLREKQNKESTRQLEEVKQRYEQQIVELKLQHEQEKTYLFTQHSADKEGIIKTHEQEIHRLDRQLQNTISEHEKKMQTWRDRDAKTISELEAQVYKLKEELIQVNAQRKQQLLELGHLREEEKQRSAQEHQIALSKLRREMEGTKLELQKKHAAHTQEALEKAASRLSQIEKEYMEKIAKSTQVVCDLQASITSLREENSRQQLSMEKRLQEAAQNYEEERRRLIKENDKAMKLLKGQFENSCAQLRQSERRRQDKELEMQQQITHIREEYEAKIRGLLPAALRTELEETINSLKLQVNLLQKRTQVLQEDLTVYQRKGL</sequence>
<dbReference type="EMBL" id="DYDO01000006">
    <property type="protein sequence ID" value="DBA21852.1"/>
    <property type="molecule type" value="Genomic_DNA"/>
</dbReference>